<organism evidence="1 2">
    <name type="scientific">Euplotes crassus</name>
    <dbReference type="NCBI Taxonomy" id="5936"/>
    <lineage>
        <taxon>Eukaryota</taxon>
        <taxon>Sar</taxon>
        <taxon>Alveolata</taxon>
        <taxon>Ciliophora</taxon>
        <taxon>Intramacronucleata</taxon>
        <taxon>Spirotrichea</taxon>
        <taxon>Hypotrichia</taxon>
        <taxon>Euplotida</taxon>
        <taxon>Euplotidae</taxon>
        <taxon>Moneuplotes</taxon>
    </lineage>
</organism>
<sequence>MNSSRITSENKLKITENSIPKISPGNYHILKKGSNHNFDIFREEKSQNIQNLQQSIRERPSSMNHSRSVMNKKKIFDKINFIKKVNFKYTLISKYNNSGERRLRSSAGFRKQLNLIHPDRDPTEDVRGIDIKLEKSDCFKKPHSASMGRKSTMKRHKRKFKISRRRFKNRSRRNRFILDLKVKKLK</sequence>
<comment type="caution">
    <text evidence="1">The sequence shown here is derived from an EMBL/GenBank/DDBJ whole genome shotgun (WGS) entry which is preliminary data.</text>
</comment>
<evidence type="ECO:0000313" key="1">
    <source>
        <dbReference type="EMBL" id="CAI2359278.1"/>
    </source>
</evidence>
<dbReference type="AlphaFoldDB" id="A0AAD1X153"/>
<gene>
    <name evidence="1" type="ORF">ECRASSUSDP1_LOCUS564</name>
</gene>
<reference evidence="1" key="1">
    <citation type="submission" date="2023-07" db="EMBL/GenBank/DDBJ databases">
        <authorList>
            <consortium name="AG Swart"/>
            <person name="Singh M."/>
            <person name="Singh A."/>
            <person name="Seah K."/>
            <person name="Emmerich C."/>
        </authorList>
    </citation>
    <scope>NUCLEOTIDE SEQUENCE</scope>
    <source>
        <strain evidence="1">DP1</strain>
    </source>
</reference>
<accession>A0AAD1X153</accession>
<proteinExistence type="predicted"/>
<evidence type="ECO:0000313" key="2">
    <source>
        <dbReference type="Proteomes" id="UP001295684"/>
    </source>
</evidence>
<dbReference type="Proteomes" id="UP001295684">
    <property type="component" value="Unassembled WGS sequence"/>
</dbReference>
<name>A0AAD1X153_EUPCR</name>
<keyword evidence="2" id="KW-1185">Reference proteome</keyword>
<protein>
    <submittedName>
        <fullName evidence="1">Uncharacterized protein</fullName>
    </submittedName>
</protein>
<dbReference type="EMBL" id="CAMPGE010000530">
    <property type="protein sequence ID" value="CAI2359278.1"/>
    <property type="molecule type" value="Genomic_DNA"/>
</dbReference>